<name>A0A8C6W1U8_NANGA</name>
<dbReference type="Proteomes" id="UP000694381">
    <property type="component" value="Unassembled WGS sequence"/>
</dbReference>
<organism evidence="3 4">
    <name type="scientific">Nannospalax galili</name>
    <name type="common">Northern Israeli blind subterranean mole rat</name>
    <name type="synonym">Spalax galili</name>
    <dbReference type="NCBI Taxonomy" id="1026970"/>
    <lineage>
        <taxon>Eukaryota</taxon>
        <taxon>Metazoa</taxon>
        <taxon>Chordata</taxon>
        <taxon>Craniata</taxon>
        <taxon>Vertebrata</taxon>
        <taxon>Euteleostomi</taxon>
        <taxon>Mammalia</taxon>
        <taxon>Eutheria</taxon>
        <taxon>Euarchontoglires</taxon>
        <taxon>Glires</taxon>
        <taxon>Rodentia</taxon>
        <taxon>Myomorpha</taxon>
        <taxon>Muroidea</taxon>
        <taxon>Spalacidae</taxon>
        <taxon>Spalacinae</taxon>
        <taxon>Nannospalax</taxon>
    </lineage>
</organism>
<dbReference type="InterPro" id="IPR012942">
    <property type="entry name" value="SRR1-like"/>
</dbReference>
<dbReference type="PANTHER" id="PTHR28626">
    <property type="entry name" value="SRR1-LIKE PROTEIN"/>
    <property type="match status" value="1"/>
</dbReference>
<dbReference type="Pfam" id="PF07985">
    <property type="entry name" value="SRR1"/>
    <property type="match status" value="1"/>
</dbReference>
<dbReference type="GO" id="GO:0005634">
    <property type="term" value="C:nucleus"/>
    <property type="evidence" value="ECO:0007669"/>
    <property type="project" value="TreeGrafter"/>
</dbReference>
<sequence length="325" mass="35938">PWRAVAPRRRRATERRPRALHPSHIGSQSLEMEMIVPFLLNREDLRVSDFCSSALETITQCLGEQLEQLQVLAEALGSLHLGSAPGESGEPLVPGTCLVKCVCYGLGNFASCATARIQLAFLLLLLEKCHIPRSHCCVYDPLFSHVETTVLMALGVMVLKENEEGKHSVGIQPTVFYMPHCGMALYNNLLWSNWSTAALSRTVIIGNSFRSEPEEQAMADLLLDLSVQILKGLKELALPQTPQYMDTFNDMSVHWFPVSKLERLSNDLWASREEPDYQDCEDLEIIRKPADSPLSHLTGAAGAGATDMSEEASYLCPALVAMSPK</sequence>
<protein>
    <recommendedName>
        <fullName evidence="2">SRR1-like domain-containing protein</fullName>
    </recommendedName>
</protein>
<dbReference type="AlphaFoldDB" id="A0A8C6W1U8"/>
<accession>A0A8C6W1U8</accession>
<evidence type="ECO:0000313" key="4">
    <source>
        <dbReference type="Proteomes" id="UP000694381"/>
    </source>
</evidence>
<dbReference type="OMA" id="WKCVCYG"/>
<keyword evidence="4" id="KW-1185">Reference proteome</keyword>
<dbReference type="InterPro" id="IPR040044">
    <property type="entry name" value="SRR1L"/>
</dbReference>
<feature type="domain" description="SRR1-like" evidence="2">
    <location>
        <begin position="98"/>
        <end position="255"/>
    </location>
</feature>
<evidence type="ECO:0000256" key="1">
    <source>
        <dbReference type="ARBA" id="ARBA00009856"/>
    </source>
</evidence>
<comment type="similarity">
    <text evidence="1">Belongs to the SRR1 family.</text>
</comment>
<evidence type="ECO:0000313" key="3">
    <source>
        <dbReference type="Ensembl" id="ENSNGAP00000001257.1"/>
    </source>
</evidence>
<reference evidence="3" key="1">
    <citation type="submission" date="2025-08" db="UniProtKB">
        <authorList>
            <consortium name="Ensembl"/>
        </authorList>
    </citation>
    <scope>IDENTIFICATION</scope>
</reference>
<dbReference type="PANTHER" id="PTHR28626:SF3">
    <property type="entry name" value="SRR1-LIKE PROTEIN"/>
    <property type="match status" value="1"/>
</dbReference>
<dbReference type="GeneTree" id="ENSGT00390000003948"/>
<evidence type="ECO:0000259" key="2">
    <source>
        <dbReference type="Pfam" id="PF07985"/>
    </source>
</evidence>
<proteinExistence type="inferred from homology"/>
<dbReference type="Ensembl" id="ENSNGAT00000001276.1">
    <property type="protein sequence ID" value="ENSNGAP00000001257.1"/>
    <property type="gene ID" value="ENSNGAG00000000927.1"/>
</dbReference>
<gene>
    <name evidence="3" type="primary">Srrd</name>
</gene>
<dbReference type="GO" id="GO:0005737">
    <property type="term" value="C:cytoplasm"/>
    <property type="evidence" value="ECO:0007669"/>
    <property type="project" value="TreeGrafter"/>
</dbReference>
<reference evidence="3" key="2">
    <citation type="submission" date="2025-09" db="UniProtKB">
        <authorList>
            <consortium name="Ensembl"/>
        </authorList>
    </citation>
    <scope>IDENTIFICATION</scope>
</reference>